<dbReference type="SUPFAM" id="SSF55424">
    <property type="entry name" value="FAD/NAD-linked reductases, dimerisation (C-terminal) domain"/>
    <property type="match status" value="1"/>
</dbReference>
<dbReference type="PRINTS" id="PR00411">
    <property type="entry name" value="PNDRDTASEI"/>
</dbReference>
<dbReference type="InterPro" id="IPR036188">
    <property type="entry name" value="FAD/NAD-bd_sf"/>
</dbReference>
<reference evidence="13 14" key="1">
    <citation type="submission" date="2023-10" db="EMBL/GenBank/DDBJ databases">
        <title>Complete Genome Sequence of Limnobacter thiooxidans CS-K2T, Isolated from freshwater lake sediments in Bavaria, Germany.</title>
        <authorList>
            <person name="Naruki M."/>
            <person name="Watanabe A."/>
            <person name="Warashina T."/>
            <person name="Morita T."/>
            <person name="Arakawa K."/>
        </authorList>
    </citation>
    <scope>NUCLEOTIDE SEQUENCE [LARGE SCALE GENOMIC DNA]</scope>
    <source>
        <strain evidence="13 14">CS-K2</strain>
    </source>
</reference>
<accession>A0AA86J4L5</accession>
<feature type="binding site" evidence="8">
    <location>
        <position position="303"/>
    </location>
    <ligand>
        <name>FAD</name>
        <dbReference type="ChEBI" id="CHEBI:57692"/>
    </ligand>
</feature>
<comment type="cofactor">
    <cofactor evidence="8">
        <name>FAD</name>
        <dbReference type="ChEBI" id="CHEBI:57692"/>
    </cofactor>
    <text evidence="8">Binds 1 FAD per subunit.</text>
</comment>
<dbReference type="RefSeq" id="WP_130557140.1">
    <property type="nucleotide sequence ID" value="NZ_AP028947.1"/>
</dbReference>
<comment type="similarity">
    <text evidence="1 10">Belongs to the class-I pyridine nucleotide-disulfide oxidoreductase family.</text>
</comment>
<evidence type="ECO:0000256" key="8">
    <source>
        <dbReference type="PIRSR" id="PIRSR000350-3"/>
    </source>
</evidence>
<dbReference type="Pfam" id="PF02852">
    <property type="entry name" value="Pyr_redox_dim"/>
    <property type="match status" value="1"/>
</dbReference>
<keyword evidence="6 10" id="KW-0676">Redox-active center</keyword>
<feature type="binding site" evidence="8">
    <location>
        <position position="54"/>
    </location>
    <ligand>
        <name>FAD</name>
        <dbReference type="ChEBI" id="CHEBI:57692"/>
    </ligand>
</feature>
<feature type="domain" description="FAD/NAD(P)-binding" evidence="12">
    <location>
        <begin position="8"/>
        <end position="318"/>
    </location>
</feature>
<dbReference type="GO" id="GO:0005829">
    <property type="term" value="C:cytosol"/>
    <property type="evidence" value="ECO:0007669"/>
    <property type="project" value="TreeGrafter"/>
</dbReference>
<gene>
    <name evidence="13" type="primary">gorA</name>
    <name evidence="13" type="ORF">RGQ30_01210</name>
</gene>
<evidence type="ECO:0000256" key="6">
    <source>
        <dbReference type="ARBA" id="ARBA00023284"/>
    </source>
</evidence>
<keyword evidence="5" id="KW-1015">Disulfide bond</keyword>
<sequence length="453" mass="48559">MTTPNTPYDLVVIGGGSGGVASARRAASYGAKVALIESSRLGGTCVIRGCVPKKLMMYAAQFGQTLREGLQPGWQVTQAEFSMAQWQEAKGREIDRLEGIYARMLENSGVETIRGHGTILSATEVQVGDRVLSTQRILIASGAAPNRSAFEGLELAATSNELLDLSTLPKKVGVIGAGYIALEFACILRGLGSEVSVFYRGDLPLRGFDDGVRSRLVSAMALQGIQLFPKTDFKTLSQAGEAFELHTAAGNHHFDFVLNATGRSPNTQGLGLENIGVRTGPNGEIEVNQYSQTGIKGVYAVGDVTNRVNLTPVAIAEGRALAENEFNGKNLTVDHTSVATATFTSPPIGRVGLTEEQAAKRGPTRVYETEFTPMKTKFSGGEQKTYMKLLVDDATDRVVGIHMLGEDSPEMIQLLGVLYTMGATKADFDKTIAVHPSSAEEWVLLRELTRKVG</sequence>
<evidence type="ECO:0000256" key="10">
    <source>
        <dbReference type="RuleBase" id="RU003691"/>
    </source>
</evidence>
<evidence type="ECO:0000256" key="7">
    <source>
        <dbReference type="PIRSR" id="PIRSR000350-2"/>
    </source>
</evidence>
<evidence type="ECO:0000256" key="5">
    <source>
        <dbReference type="ARBA" id="ARBA00023157"/>
    </source>
</evidence>
<dbReference type="InterPro" id="IPR001100">
    <property type="entry name" value="Pyr_nuc-diS_OxRdtase"/>
</dbReference>
<evidence type="ECO:0000256" key="1">
    <source>
        <dbReference type="ARBA" id="ARBA00007532"/>
    </source>
</evidence>
<feature type="domain" description="Pyridine nucleotide-disulphide oxidoreductase dimerisation" evidence="11">
    <location>
        <begin position="338"/>
        <end position="443"/>
    </location>
</feature>
<keyword evidence="4 10" id="KW-0560">Oxidoreductase</keyword>
<evidence type="ECO:0000256" key="9">
    <source>
        <dbReference type="PIRSR" id="PIRSR000350-4"/>
    </source>
</evidence>
<evidence type="ECO:0000259" key="11">
    <source>
        <dbReference type="Pfam" id="PF02852"/>
    </source>
</evidence>
<dbReference type="KEGG" id="lto:RGQ30_01210"/>
<feature type="binding site" evidence="8">
    <location>
        <position position="117"/>
    </location>
    <ligand>
        <name>FAD</name>
        <dbReference type="ChEBI" id="CHEBI:57692"/>
    </ligand>
</feature>
<dbReference type="Proteomes" id="UP001329151">
    <property type="component" value="Chromosome"/>
</dbReference>
<dbReference type="GO" id="GO:0045454">
    <property type="term" value="P:cell redox homeostasis"/>
    <property type="evidence" value="ECO:0007669"/>
    <property type="project" value="InterPro"/>
</dbReference>
<name>A0AA86J4L5_9BURK</name>
<evidence type="ECO:0000313" key="13">
    <source>
        <dbReference type="EMBL" id="BET24620.1"/>
    </source>
</evidence>
<keyword evidence="3 8" id="KW-0274">FAD</keyword>
<dbReference type="PROSITE" id="PS00076">
    <property type="entry name" value="PYRIDINE_REDOX_1"/>
    <property type="match status" value="1"/>
</dbReference>
<evidence type="ECO:0000259" key="12">
    <source>
        <dbReference type="Pfam" id="PF07992"/>
    </source>
</evidence>
<dbReference type="AlphaFoldDB" id="A0AA86J4L5"/>
<feature type="binding site" evidence="8">
    <location>
        <begin position="176"/>
        <end position="183"/>
    </location>
    <ligand>
        <name>NAD(+)</name>
        <dbReference type="ChEBI" id="CHEBI:57540"/>
    </ligand>
</feature>
<evidence type="ECO:0000256" key="4">
    <source>
        <dbReference type="ARBA" id="ARBA00023002"/>
    </source>
</evidence>
<dbReference type="PANTHER" id="PTHR42737">
    <property type="entry name" value="GLUTATHIONE REDUCTASE"/>
    <property type="match status" value="1"/>
</dbReference>
<dbReference type="PANTHER" id="PTHR42737:SF2">
    <property type="entry name" value="GLUTATHIONE REDUCTASE"/>
    <property type="match status" value="1"/>
</dbReference>
<dbReference type="GO" id="GO:0004362">
    <property type="term" value="F:glutathione-disulfide reductase (NADPH) activity"/>
    <property type="evidence" value="ECO:0007669"/>
    <property type="project" value="TreeGrafter"/>
</dbReference>
<dbReference type="NCBIfam" id="NF004776">
    <property type="entry name" value="PRK06116.1"/>
    <property type="match status" value="1"/>
</dbReference>
<feature type="active site" description="Proton acceptor" evidence="7">
    <location>
        <position position="435"/>
    </location>
</feature>
<keyword evidence="2 10" id="KW-0285">Flavoprotein</keyword>
<keyword evidence="14" id="KW-1185">Reference proteome</keyword>
<dbReference type="InterPro" id="IPR012999">
    <property type="entry name" value="Pyr_OxRdtase_I_AS"/>
</dbReference>
<dbReference type="SUPFAM" id="SSF51905">
    <property type="entry name" value="FAD/NAD(P)-binding domain"/>
    <property type="match status" value="1"/>
</dbReference>
<keyword evidence="8" id="KW-0520">NAD</keyword>
<evidence type="ECO:0000256" key="2">
    <source>
        <dbReference type="ARBA" id="ARBA00022630"/>
    </source>
</evidence>
<dbReference type="GO" id="GO:0034599">
    <property type="term" value="P:cellular response to oxidative stress"/>
    <property type="evidence" value="ECO:0007669"/>
    <property type="project" value="TreeGrafter"/>
</dbReference>
<dbReference type="PRINTS" id="PR00368">
    <property type="entry name" value="FADPNR"/>
</dbReference>
<dbReference type="Pfam" id="PF07992">
    <property type="entry name" value="Pyr_redox_2"/>
    <property type="match status" value="1"/>
</dbReference>
<dbReference type="InterPro" id="IPR016156">
    <property type="entry name" value="FAD/NAD-linked_Rdtase_dimer_sf"/>
</dbReference>
<dbReference type="PIRSF" id="PIRSF000350">
    <property type="entry name" value="Mercury_reductase_MerA"/>
    <property type="match status" value="1"/>
</dbReference>
<feature type="disulfide bond" description="Redox-active" evidence="9">
    <location>
        <begin position="45"/>
        <end position="50"/>
    </location>
</feature>
<evidence type="ECO:0000313" key="14">
    <source>
        <dbReference type="Proteomes" id="UP001329151"/>
    </source>
</evidence>
<evidence type="ECO:0000256" key="3">
    <source>
        <dbReference type="ARBA" id="ARBA00022827"/>
    </source>
</evidence>
<organism evidence="13 14">
    <name type="scientific">Limnobacter thiooxidans</name>
    <dbReference type="NCBI Taxonomy" id="131080"/>
    <lineage>
        <taxon>Bacteria</taxon>
        <taxon>Pseudomonadati</taxon>
        <taxon>Pseudomonadota</taxon>
        <taxon>Betaproteobacteria</taxon>
        <taxon>Burkholderiales</taxon>
        <taxon>Burkholderiaceae</taxon>
        <taxon>Limnobacter</taxon>
    </lineage>
</organism>
<feature type="binding site" evidence="8">
    <location>
        <position position="262"/>
    </location>
    <ligand>
        <name>NAD(+)</name>
        <dbReference type="ChEBI" id="CHEBI:57540"/>
    </ligand>
</feature>
<proteinExistence type="inferred from homology"/>
<dbReference type="InterPro" id="IPR023753">
    <property type="entry name" value="FAD/NAD-binding_dom"/>
</dbReference>
<dbReference type="GO" id="GO:0050660">
    <property type="term" value="F:flavin adenine dinucleotide binding"/>
    <property type="evidence" value="ECO:0007669"/>
    <property type="project" value="InterPro"/>
</dbReference>
<protein>
    <submittedName>
        <fullName evidence="13">Glutathione-disulfide reductase</fullName>
    </submittedName>
</protein>
<dbReference type="Gene3D" id="3.30.390.30">
    <property type="match status" value="1"/>
</dbReference>
<dbReference type="EMBL" id="AP028947">
    <property type="protein sequence ID" value="BET24620.1"/>
    <property type="molecule type" value="Genomic_DNA"/>
</dbReference>
<dbReference type="InterPro" id="IPR046952">
    <property type="entry name" value="GSHR/TRXR-like"/>
</dbReference>
<dbReference type="InterPro" id="IPR004099">
    <property type="entry name" value="Pyr_nucl-diS_OxRdtase_dimer"/>
</dbReference>
<dbReference type="Gene3D" id="3.50.50.60">
    <property type="entry name" value="FAD/NAD(P)-binding domain"/>
    <property type="match status" value="2"/>
</dbReference>
<dbReference type="GO" id="GO:0006749">
    <property type="term" value="P:glutathione metabolic process"/>
    <property type="evidence" value="ECO:0007669"/>
    <property type="project" value="TreeGrafter"/>
</dbReference>
<keyword evidence="8" id="KW-0547">Nucleotide-binding</keyword>